<evidence type="ECO:0000313" key="4">
    <source>
        <dbReference type="Proteomes" id="UP000192738"/>
    </source>
</evidence>
<feature type="compositionally biased region" description="Basic residues" evidence="1">
    <location>
        <begin position="244"/>
        <end position="253"/>
    </location>
</feature>
<proteinExistence type="predicted"/>
<sequence>MMNTNKKWLLAVGVAAMITVNGIAMAAVTPAQQDTPNGKKHAFVGKGDFKDKGFKEGFSELIELLKIDEQTLKAELKAGKTLNAIAGEHGVSEQVLKDFAIKQMTQHVEEGVKAGRISAEQAEKMKDNMAERVSQMINGKGPMGQGHGRMAGHAPFGDSKLLELLKVDAETLKNELKADKTLVAIAGEHGVSEQALKDFLVEQMTQRIDEGVNAGRISAEKAEKMKADMVDRVSQMINGQGPMHKGHGPMHGHQKSDNS</sequence>
<dbReference type="RefSeq" id="WP_084574829.1">
    <property type="nucleotide sequence ID" value="NZ_CP155572.1"/>
</dbReference>
<feature type="signal peptide" evidence="2">
    <location>
        <begin position="1"/>
        <end position="26"/>
    </location>
</feature>
<name>A0A1W1ZT44_9FIRM</name>
<dbReference type="Proteomes" id="UP000192738">
    <property type="component" value="Unassembled WGS sequence"/>
</dbReference>
<dbReference type="STRING" id="112901.SAMN04488500_104176"/>
<dbReference type="EMBL" id="FWXI01000004">
    <property type="protein sequence ID" value="SMC51564.1"/>
    <property type="molecule type" value="Genomic_DNA"/>
</dbReference>
<evidence type="ECO:0008006" key="5">
    <source>
        <dbReference type="Google" id="ProtNLM"/>
    </source>
</evidence>
<evidence type="ECO:0000256" key="2">
    <source>
        <dbReference type="SAM" id="SignalP"/>
    </source>
</evidence>
<reference evidence="3 4" key="1">
    <citation type="submission" date="2017-04" db="EMBL/GenBank/DDBJ databases">
        <authorList>
            <person name="Afonso C.L."/>
            <person name="Miller P.J."/>
            <person name="Scott M.A."/>
            <person name="Spackman E."/>
            <person name="Goraichik I."/>
            <person name="Dimitrov K.M."/>
            <person name="Suarez D.L."/>
            <person name="Swayne D.E."/>
        </authorList>
    </citation>
    <scope>NUCLEOTIDE SEQUENCE [LARGE SCALE GENOMIC DNA]</scope>
    <source>
        <strain evidence="3 4">DSM 5090</strain>
    </source>
</reference>
<gene>
    <name evidence="3" type="ORF">SAMN04488500_104176</name>
</gene>
<keyword evidence="4" id="KW-1185">Reference proteome</keyword>
<dbReference type="AlphaFoldDB" id="A0A1W1ZT44"/>
<feature type="chain" id="PRO_5011963906" description="DUF2680 domain-containing protein" evidence="2">
    <location>
        <begin position="27"/>
        <end position="259"/>
    </location>
</feature>
<feature type="region of interest" description="Disordered" evidence="1">
    <location>
        <begin position="238"/>
        <end position="259"/>
    </location>
</feature>
<protein>
    <recommendedName>
        <fullName evidence="5">DUF2680 domain-containing protein</fullName>
    </recommendedName>
</protein>
<evidence type="ECO:0000256" key="1">
    <source>
        <dbReference type="SAM" id="MobiDB-lite"/>
    </source>
</evidence>
<accession>A0A1W1ZT44</accession>
<evidence type="ECO:0000313" key="3">
    <source>
        <dbReference type="EMBL" id="SMC51564.1"/>
    </source>
</evidence>
<keyword evidence="2" id="KW-0732">Signal</keyword>
<organism evidence="3 4">
    <name type="scientific">Sporomusa malonica</name>
    <dbReference type="NCBI Taxonomy" id="112901"/>
    <lineage>
        <taxon>Bacteria</taxon>
        <taxon>Bacillati</taxon>
        <taxon>Bacillota</taxon>
        <taxon>Negativicutes</taxon>
        <taxon>Selenomonadales</taxon>
        <taxon>Sporomusaceae</taxon>
        <taxon>Sporomusa</taxon>
    </lineage>
</organism>
<dbReference type="OrthoDB" id="2081047at2"/>